<comment type="caution">
    <text evidence="9">The sequence shown here is derived from an EMBL/GenBank/DDBJ whole genome shotgun (WGS) entry which is preliminary data.</text>
</comment>
<accession>A0A4Z0F8Y3</accession>
<evidence type="ECO:0000256" key="1">
    <source>
        <dbReference type="ARBA" id="ARBA00022448"/>
    </source>
</evidence>
<evidence type="ECO:0000256" key="6">
    <source>
        <dbReference type="PROSITE-ProRule" id="PRU00433"/>
    </source>
</evidence>
<gene>
    <name evidence="9" type="ORF">E4680_11210</name>
</gene>
<dbReference type="GO" id="GO:0046872">
    <property type="term" value="F:metal ion binding"/>
    <property type="evidence" value="ECO:0007669"/>
    <property type="project" value="UniProtKB-KW"/>
</dbReference>
<dbReference type="Proteomes" id="UP000297890">
    <property type="component" value="Unassembled WGS sequence"/>
</dbReference>
<evidence type="ECO:0000256" key="4">
    <source>
        <dbReference type="ARBA" id="ARBA00022982"/>
    </source>
</evidence>
<evidence type="ECO:0000256" key="7">
    <source>
        <dbReference type="SAM" id="SignalP"/>
    </source>
</evidence>
<feature type="domain" description="Cytochrome c" evidence="8">
    <location>
        <begin position="20"/>
        <end position="99"/>
    </location>
</feature>
<keyword evidence="7" id="KW-0732">Signal</keyword>
<feature type="signal peptide" evidence="7">
    <location>
        <begin position="1"/>
        <end position="18"/>
    </location>
</feature>
<dbReference type="OrthoDB" id="9796421at2"/>
<feature type="chain" id="PRO_5021462015" evidence="7">
    <location>
        <begin position="19"/>
        <end position="105"/>
    </location>
</feature>
<dbReference type="InterPro" id="IPR050597">
    <property type="entry name" value="Cytochrome_c_Oxidase_Subunit"/>
</dbReference>
<keyword evidence="10" id="KW-1185">Reference proteome</keyword>
<keyword evidence="4" id="KW-0249">Electron transport</keyword>
<dbReference type="SUPFAM" id="SSF46626">
    <property type="entry name" value="Cytochrome c"/>
    <property type="match status" value="1"/>
</dbReference>
<sequence length="105" mass="11124">MKTLTLLGLICLSVPAGAAGDAAAGQQKATQVCAACHGPTGNSENAQYPKLAGQYQDYLEHALKGYQNGDRKNPVMTGMAQPLTEQEIRDLAAFYASQKGLRVAR</sequence>
<keyword evidence="3 6" id="KW-0479">Metal-binding</keyword>
<reference evidence="9 10" key="1">
    <citation type="journal article" date="2019" name="ISME J.">
        <title>Candidatus Macondimonas diazotrophica, a novel gammaproteobacterial genus dominating crude-oil-contaminated coastal sediments.</title>
        <authorList>
            <person name="Karthikeyan S."/>
            <person name="Konstantinidis K."/>
        </authorList>
    </citation>
    <scope>NUCLEOTIDE SEQUENCE [LARGE SCALE GENOMIC DNA]</scope>
    <source>
        <strain evidence="9 10">KTK01</strain>
    </source>
</reference>
<evidence type="ECO:0000256" key="2">
    <source>
        <dbReference type="ARBA" id="ARBA00022617"/>
    </source>
</evidence>
<dbReference type="GO" id="GO:0009055">
    <property type="term" value="F:electron transfer activity"/>
    <property type="evidence" value="ECO:0007669"/>
    <property type="project" value="InterPro"/>
</dbReference>
<dbReference type="GO" id="GO:0020037">
    <property type="term" value="F:heme binding"/>
    <property type="evidence" value="ECO:0007669"/>
    <property type="project" value="InterPro"/>
</dbReference>
<protein>
    <submittedName>
        <fullName evidence="9">Cytochrome c</fullName>
    </submittedName>
</protein>
<keyword evidence="5 6" id="KW-0408">Iron</keyword>
<proteinExistence type="predicted"/>
<evidence type="ECO:0000259" key="8">
    <source>
        <dbReference type="PROSITE" id="PS51007"/>
    </source>
</evidence>
<dbReference type="Pfam" id="PF00034">
    <property type="entry name" value="Cytochrom_C"/>
    <property type="match status" value="1"/>
</dbReference>
<evidence type="ECO:0000313" key="9">
    <source>
        <dbReference type="EMBL" id="TFZ81764.1"/>
    </source>
</evidence>
<dbReference type="PANTHER" id="PTHR33751:SF9">
    <property type="entry name" value="CYTOCHROME C4"/>
    <property type="match status" value="1"/>
</dbReference>
<keyword evidence="1" id="KW-0813">Transport</keyword>
<dbReference type="PANTHER" id="PTHR33751">
    <property type="entry name" value="CBB3-TYPE CYTOCHROME C OXIDASE SUBUNIT FIXP"/>
    <property type="match status" value="1"/>
</dbReference>
<organism evidence="9 10">
    <name type="scientific">Candidatus Macondimonas diazotrophica</name>
    <dbReference type="NCBI Taxonomy" id="2305248"/>
    <lineage>
        <taxon>Bacteria</taxon>
        <taxon>Pseudomonadati</taxon>
        <taxon>Pseudomonadota</taxon>
        <taxon>Gammaproteobacteria</taxon>
        <taxon>Chromatiales</taxon>
        <taxon>Ectothiorhodospiraceae</taxon>
        <taxon>Candidatus Macondimonas</taxon>
    </lineage>
</organism>
<dbReference type="InterPro" id="IPR036909">
    <property type="entry name" value="Cyt_c-like_dom_sf"/>
</dbReference>
<name>A0A4Z0F8Y3_9GAMM</name>
<dbReference type="Gene3D" id="1.10.760.10">
    <property type="entry name" value="Cytochrome c-like domain"/>
    <property type="match status" value="1"/>
</dbReference>
<evidence type="ECO:0000256" key="5">
    <source>
        <dbReference type="ARBA" id="ARBA00023004"/>
    </source>
</evidence>
<evidence type="ECO:0000256" key="3">
    <source>
        <dbReference type="ARBA" id="ARBA00022723"/>
    </source>
</evidence>
<keyword evidence="2 6" id="KW-0349">Heme</keyword>
<dbReference type="AlphaFoldDB" id="A0A4Z0F8Y3"/>
<dbReference type="EMBL" id="SRIO01000016">
    <property type="protein sequence ID" value="TFZ81764.1"/>
    <property type="molecule type" value="Genomic_DNA"/>
</dbReference>
<evidence type="ECO:0000313" key="10">
    <source>
        <dbReference type="Proteomes" id="UP000297890"/>
    </source>
</evidence>
<dbReference type="PROSITE" id="PS51007">
    <property type="entry name" value="CYTC"/>
    <property type="match status" value="1"/>
</dbReference>
<dbReference type="InterPro" id="IPR009056">
    <property type="entry name" value="Cyt_c-like_dom"/>
</dbReference>